<dbReference type="Proteomes" id="UP000217758">
    <property type="component" value="Chromosome"/>
</dbReference>
<organism evidence="1 2">
    <name type="scientific">Streptococcus troglodytae</name>
    <dbReference type="NCBI Taxonomy" id="1111760"/>
    <lineage>
        <taxon>Bacteria</taxon>
        <taxon>Bacillati</taxon>
        <taxon>Bacillota</taxon>
        <taxon>Bacilli</taxon>
        <taxon>Lactobacillales</taxon>
        <taxon>Streptococcaceae</taxon>
        <taxon>Streptococcus</taxon>
    </lineage>
</organism>
<protein>
    <submittedName>
        <fullName evidence="1">Transposase</fullName>
    </submittedName>
</protein>
<gene>
    <name evidence="1" type="ORF">SRT_01020</name>
</gene>
<proteinExistence type="predicted"/>
<dbReference type="AlphaFoldDB" id="A0A1L7LGP1"/>
<evidence type="ECO:0000313" key="2">
    <source>
        <dbReference type="Proteomes" id="UP000217758"/>
    </source>
</evidence>
<accession>A0A1L7LGP1</accession>
<evidence type="ECO:0000313" key="1">
    <source>
        <dbReference type="EMBL" id="BAQ23363.1"/>
    </source>
</evidence>
<reference evidence="1 2" key="1">
    <citation type="journal article" date="2016" name="Microbiol. Immunol.">
        <title>Complete genome sequence of Streptococcus troglodytae TKU31 isolated from the oral cavity of a chimpanzee (Pan troglodytes).</title>
        <authorList>
            <person name="Okamoto M."/>
            <person name="Naito M."/>
            <person name="Miyanohara M."/>
            <person name="Imai S."/>
            <person name="Nomura Y."/>
            <person name="Saito W."/>
            <person name="Momoi Y."/>
            <person name="Takada K."/>
            <person name="Miyabe-Nishiwaki T."/>
            <person name="Tomonaga M."/>
            <person name="Hanada N."/>
        </authorList>
    </citation>
    <scope>NUCLEOTIDE SEQUENCE [LARGE SCALE GENOMIC DNA]</scope>
    <source>
        <strain evidence="2">TKU 31</strain>
    </source>
</reference>
<name>A0A1L7LGP1_9STRE</name>
<dbReference type="KEGG" id="strg:SRT_01020"/>
<keyword evidence="2" id="KW-1185">Reference proteome</keyword>
<dbReference type="EMBL" id="AP014612">
    <property type="protein sequence ID" value="BAQ23363.1"/>
    <property type="molecule type" value="Genomic_DNA"/>
</dbReference>
<sequence>MAKTKQNNQWWLKAERLIIEMRFSVFCSEFDMERPLVRNLKGLKLWLDQTIFAYNPRFFN</sequence>